<keyword evidence="1" id="KW-0472">Membrane</keyword>
<gene>
    <name evidence="2" type="ORF">GCM10017620_10010</name>
</gene>
<reference evidence="2" key="2">
    <citation type="submission" date="2023-01" db="EMBL/GenBank/DDBJ databases">
        <authorList>
            <person name="Sun Q."/>
            <person name="Evtushenko L."/>
        </authorList>
    </citation>
    <scope>NUCLEOTIDE SEQUENCE</scope>
    <source>
        <strain evidence="2">VKM B-1499</strain>
    </source>
</reference>
<dbReference type="EMBL" id="BSFD01000002">
    <property type="protein sequence ID" value="GLK48028.1"/>
    <property type="molecule type" value="Genomic_DNA"/>
</dbReference>
<evidence type="ECO:0000313" key="2">
    <source>
        <dbReference type="EMBL" id="GLK48028.1"/>
    </source>
</evidence>
<evidence type="ECO:0000313" key="3">
    <source>
        <dbReference type="Proteomes" id="UP001143509"/>
    </source>
</evidence>
<reference evidence="2" key="1">
    <citation type="journal article" date="2014" name="Int. J. Syst. Evol. Microbiol.">
        <title>Complete genome of a new Firmicutes species belonging to the dominant human colonic microbiota ('Ruminococcus bicirculans') reveals two chromosomes and a selective capacity to utilize plant glucans.</title>
        <authorList>
            <consortium name="NISC Comparative Sequencing Program"/>
            <person name="Wegmann U."/>
            <person name="Louis P."/>
            <person name="Goesmann A."/>
            <person name="Henrissat B."/>
            <person name="Duncan S.H."/>
            <person name="Flint H.J."/>
        </authorList>
    </citation>
    <scope>NUCLEOTIDE SEQUENCE</scope>
    <source>
        <strain evidence="2">VKM B-1499</strain>
    </source>
</reference>
<evidence type="ECO:0000256" key="1">
    <source>
        <dbReference type="SAM" id="Phobius"/>
    </source>
</evidence>
<comment type="caution">
    <text evidence="2">The sequence shown here is derived from an EMBL/GenBank/DDBJ whole genome shotgun (WGS) entry which is preliminary data.</text>
</comment>
<keyword evidence="1" id="KW-1133">Transmembrane helix</keyword>
<protein>
    <submittedName>
        <fullName evidence="2">DUF5009 domain-containing protein</fullName>
    </submittedName>
</protein>
<dbReference type="PANTHER" id="PTHR31061:SF24">
    <property type="entry name" value="LD22376P"/>
    <property type="match status" value="1"/>
</dbReference>
<dbReference type="Proteomes" id="UP001143509">
    <property type="component" value="Unassembled WGS sequence"/>
</dbReference>
<dbReference type="PANTHER" id="PTHR31061">
    <property type="entry name" value="LD22376P"/>
    <property type="match status" value="1"/>
</dbReference>
<organism evidence="2 3">
    <name type="scientific">Brevundimonas intermedia</name>
    <dbReference type="NCBI Taxonomy" id="74315"/>
    <lineage>
        <taxon>Bacteria</taxon>
        <taxon>Pseudomonadati</taxon>
        <taxon>Pseudomonadota</taxon>
        <taxon>Alphaproteobacteria</taxon>
        <taxon>Caulobacterales</taxon>
        <taxon>Caulobacteraceae</taxon>
        <taxon>Brevundimonas</taxon>
    </lineage>
</organism>
<feature type="transmembrane region" description="Helical" evidence="1">
    <location>
        <begin position="127"/>
        <end position="146"/>
    </location>
</feature>
<feature type="transmembrane region" description="Helical" evidence="1">
    <location>
        <begin position="370"/>
        <end position="391"/>
    </location>
</feature>
<sequence>MSSGEGERLTALDVLRGLAVAGMILVVSPGDWGMTWSGLQHAAWDGWRLADMVFPTFLFSVGLAIALSFPRAFDPAAQRAFWLRVGQRVLLLIALGLVLEATYNLSLALGGGGPGQADLGHLRLPGVLQRIALCYGLAVLAVVATGRIATQRISLRPAPVAVVIVTVLIGYWLLLTFTPVPGYGVGRLDPEGNLGAFIDRAVFTPPHLWPLGWAEPGGPVVYDPEGLVSTLPATTNVLFGVLAGHVVSTRAARAPLILASSGLGLLLIGLALDPVFVINKRIWTSSFALLSSGFSFMVLAALIAVTGQRVIDMLSTPFRILGGNAIAAFVLSTLLGRLYGLPLLPSAEAVQRTPQGWLNARMLSVFGEPYWASFACAVLMVSVVTLILTPLHRRAIHIRL</sequence>
<accession>A0ABQ5T9K2</accession>
<dbReference type="RefSeq" id="WP_271164287.1">
    <property type="nucleotide sequence ID" value="NZ_BSFD01000002.1"/>
</dbReference>
<feature type="transmembrane region" description="Helical" evidence="1">
    <location>
        <begin position="12"/>
        <end position="32"/>
    </location>
</feature>
<feature type="transmembrane region" description="Helical" evidence="1">
    <location>
        <begin position="89"/>
        <end position="107"/>
    </location>
</feature>
<keyword evidence="3" id="KW-1185">Reference proteome</keyword>
<name>A0ABQ5T9K2_9CAUL</name>
<feature type="transmembrane region" description="Helical" evidence="1">
    <location>
        <begin position="158"/>
        <end position="180"/>
    </location>
</feature>
<feature type="transmembrane region" description="Helical" evidence="1">
    <location>
        <begin position="318"/>
        <end position="339"/>
    </location>
</feature>
<feature type="transmembrane region" description="Helical" evidence="1">
    <location>
        <begin position="226"/>
        <end position="244"/>
    </location>
</feature>
<proteinExistence type="predicted"/>
<feature type="transmembrane region" description="Helical" evidence="1">
    <location>
        <begin position="52"/>
        <end position="69"/>
    </location>
</feature>
<feature type="transmembrane region" description="Helical" evidence="1">
    <location>
        <begin position="282"/>
        <end position="306"/>
    </location>
</feature>
<keyword evidence="1" id="KW-0812">Transmembrane</keyword>
<feature type="transmembrane region" description="Helical" evidence="1">
    <location>
        <begin position="256"/>
        <end position="276"/>
    </location>
</feature>